<evidence type="ECO:0000256" key="7">
    <source>
        <dbReference type="ARBA" id="ARBA00023056"/>
    </source>
</evidence>
<dbReference type="EMBL" id="JBHSOC010000037">
    <property type="protein sequence ID" value="MFC5643852.1"/>
    <property type="molecule type" value="Genomic_DNA"/>
</dbReference>
<evidence type="ECO:0000256" key="4">
    <source>
        <dbReference type="ARBA" id="ARBA00022600"/>
    </source>
</evidence>
<keyword evidence="4 9" id="KW-0321">Glycogen metabolism</keyword>
<name>A0ABW0VDE2_9ACTN</name>
<evidence type="ECO:0000259" key="10">
    <source>
        <dbReference type="SMART" id="SM00642"/>
    </source>
</evidence>
<dbReference type="InterPro" id="IPR037439">
    <property type="entry name" value="Branching_enzy"/>
</dbReference>
<comment type="similarity">
    <text evidence="3 9">Belongs to the glycosyl hydrolase 13 family. GlgB subfamily.</text>
</comment>
<dbReference type="Gene3D" id="2.60.40.10">
    <property type="entry name" value="Immunoglobulins"/>
    <property type="match status" value="1"/>
</dbReference>
<dbReference type="InterPro" id="IPR013780">
    <property type="entry name" value="Glyco_hydro_b"/>
</dbReference>
<dbReference type="Gene3D" id="2.60.40.1180">
    <property type="entry name" value="Golgi alpha-mannosidase II"/>
    <property type="match status" value="1"/>
</dbReference>
<feature type="domain" description="Glycosyl hydrolase family 13 catalytic" evidence="10">
    <location>
        <begin position="141"/>
        <end position="513"/>
    </location>
</feature>
<dbReference type="PANTHER" id="PTHR43651">
    <property type="entry name" value="1,4-ALPHA-GLUCAN-BRANCHING ENZYME"/>
    <property type="match status" value="1"/>
</dbReference>
<evidence type="ECO:0000256" key="1">
    <source>
        <dbReference type="ARBA" id="ARBA00000826"/>
    </source>
</evidence>
<dbReference type="NCBIfam" id="NF003811">
    <property type="entry name" value="PRK05402.1"/>
    <property type="match status" value="1"/>
</dbReference>
<dbReference type="InterPro" id="IPR013783">
    <property type="entry name" value="Ig-like_fold"/>
</dbReference>
<dbReference type="InterPro" id="IPR006047">
    <property type="entry name" value="GH13_cat_dom"/>
</dbReference>
<dbReference type="Pfam" id="PF02806">
    <property type="entry name" value="Alpha-amylase_C"/>
    <property type="match status" value="1"/>
</dbReference>
<dbReference type="CDD" id="cd11322">
    <property type="entry name" value="AmyAc_Glg_BE"/>
    <property type="match status" value="1"/>
</dbReference>
<dbReference type="NCBIfam" id="TIGR01515">
    <property type="entry name" value="branching_enzym"/>
    <property type="match status" value="1"/>
</dbReference>
<protein>
    <recommendedName>
        <fullName evidence="9">1,4-alpha-glucan branching enzyme GlgB</fullName>
        <ecNumber evidence="9">2.4.1.18</ecNumber>
    </recommendedName>
    <alternativeName>
        <fullName evidence="9">1,4-alpha-D-glucan:1,4-alpha-D-glucan 6-glucosyl-transferase</fullName>
    </alternativeName>
    <alternativeName>
        <fullName evidence="9">Alpha-(1-&gt;4)-glucan branching enzyme</fullName>
    </alternativeName>
    <alternativeName>
        <fullName evidence="9">Glycogen branching enzyme</fullName>
        <shortName evidence="9">BE</shortName>
    </alternativeName>
</protein>
<dbReference type="InterPro" id="IPR017853">
    <property type="entry name" value="GH"/>
</dbReference>
<dbReference type="SMART" id="SM00642">
    <property type="entry name" value="Aamy"/>
    <property type="match status" value="1"/>
</dbReference>
<evidence type="ECO:0000256" key="8">
    <source>
        <dbReference type="ARBA" id="ARBA00023277"/>
    </source>
</evidence>
<dbReference type="Pfam" id="PF02922">
    <property type="entry name" value="CBM_48"/>
    <property type="match status" value="1"/>
</dbReference>
<dbReference type="Proteomes" id="UP001596066">
    <property type="component" value="Unassembled WGS sequence"/>
</dbReference>
<accession>A0ABW0VDE2</accession>
<dbReference type="SUPFAM" id="SSF81296">
    <property type="entry name" value="E set domains"/>
    <property type="match status" value="1"/>
</dbReference>
<comment type="subunit">
    <text evidence="9">Monomer.</text>
</comment>
<dbReference type="InterPro" id="IPR004193">
    <property type="entry name" value="Glyco_hydro_13_N"/>
</dbReference>
<dbReference type="InterPro" id="IPR006407">
    <property type="entry name" value="GlgB"/>
</dbReference>
<comment type="caution">
    <text evidence="11">The sequence shown here is derived from an EMBL/GenBank/DDBJ whole genome shotgun (WGS) entry which is preliminary data.</text>
</comment>
<dbReference type="SUPFAM" id="SSF51011">
    <property type="entry name" value="Glycosyl hydrolase domain"/>
    <property type="match status" value="1"/>
</dbReference>
<dbReference type="RefSeq" id="WP_346147745.1">
    <property type="nucleotide sequence ID" value="NZ_BAAAUA010000039.1"/>
</dbReference>
<dbReference type="HAMAP" id="MF_00685">
    <property type="entry name" value="GlgB"/>
    <property type="match status" value="1"/>
</dbReference>
<feature type="active site" description="Proton donor" evidence="9">
    <location>
        <position position="346"/>
    </location>
</feature>
<dbReference type="NCBIfam" id="NF008967">
    <property type="entry name" value="PRK12313.1"/>
    <property type="match status" value="1"/>
</dbReference>
<comment type="catalytic activity">
    <reaction evidence="1 9">
        <text>Transfers a segment of a (1-&gt;4)-alpha-D-glucan chain to a primary hydroxy group in a similar glucan chain.</text>
        <dbReference type="EC" id="2.4.1.18"/>
    </reaction>
</comment>
<dbReference type="InterPro" id="IPR044143">
    <property type="entry name" value="GlgB_N_E_set_prok"/>
</dbReference>
<dbReference type="Gene3D" id="3.20.20.80">
    <property type="entry name" value="Glycosidases"/>
    <property type="match status" value="1"/>
</dbReference>
<keyword evidence="12" id="KW-1185">Reference proteome</keyword>
<dbReference type="PIRSF" id="PIRSF000463">
    <property type="entry name" value="GlgB"/>
    <property type="match status" value="1"/>
</dbReference>
<comment type="pathway">
    <text evidence="2 9">Glycan biosynthesis; glycogen biosynthesis.</text>
</comment>
<reference evidence="12" key="1">
    <citation type="journal article" date="2019" name="Int. J. Syst. Evol. Microbiol.">
        <title>The Global Catalogue of Microorganisms (GCM) 10K type strain sequencing project: providing services to taxonomists for standard genome sequencing and annotation.</title>
        <authorList>
            <consortium name="The Broad Institute Genomics Platform"/>
            <consortium name="The Broad Institute Genome Sequencing Center for Infectious Disease"/>
            <person name="Wu L."/>
            <person name="Ma J."/>
        </authorList>
    </citation>
    <scope>NUCLEOTIDE SEQUENCE [LARGE SCALE GENOMIC DNA]</scope>
    <source>
        <strain evidence="12">CGMCC 4.1622</strain>
    </source>
</reference>
<sequence length="615" mass="69117">MTTAPTPGELDLHLIGEGRHERLWEVMGAHPAADGTGFTVWAPNARAVGVIGDFNHWDGSAHAMRPLGASGLWQLHVPEAAEGHLYKYEILGEDGRLWQKADPFAFATECPPRTASRIHTSDHVWHDAGRRPHQGPISVYEVHLGSWRPGLSYRALAEQLPSYVADLGFTHVEFLPVAEHPFGGSWGYQATSYFAPTSRLGGPDDLKYLIDRLHQAGLGVILDWVPAHFPKDDWALARFDGTALYEHSDPRRAEQPDWGTLVFDHGRPEVRNFLIASALYWCEEFHVDGLRVDAVASMLYLDYSRGYGEWLPNVHGGRENLEAVAFLQELNTVLHRRCPGVLTVAEESTAWDGVTRPVQAGGLGFDRKWNMGWMHDTLDYLGREPEHRRHHHTGMTFPMVYAHAEDYLLPISHDEVVHLKGSLLAKVPGERQRQLADLRAYLAFMWAHPGGQLLFMGQEFAQPTEWSHESGPDWELLALPGHRGVRDLVRDLNRLYRTTPALWQRDRDHDGFRWIDADAAEENLLTFIRYDAEGRPLVCAFNFSSRPRPGFRLALPGEGRWREVLNTDARCYHGTGAGNLGAVLAEPRPWQGHPASASLVLPAHSAVWLAPEARP</sequence>
<evidence type="ECO:0000313" key="11">
    <source>
        <dbReference type="EMBL" id="MFC5643852.1"/>
    </source>
</evidence>
<evidence type="ECO:0000256" key="6">
    <source>
        <dbReference type="ARBA" id="ARBA00022679"/>
    </source>
</evidence>
<comment type="function">
    <text evidence="9">Catalyzes the formation of the alpha-1,6-glucosidic linkages in glycogen by scission of a 1,4-alpha-linked oligosaccharide from growing alpha-1,4-glucan chains and the subsequent attachment of the oligosaccharide to the alpha-1,6 position.</text>
</comment>
<evidence type="ECO:0000256" key="9">
    <source>
        <dbReference type="HAMAP-Rule" id="MF_00685"/>
    </source>
</evidence>
<evidence type="ECO:0000313" key="12">
    <source>
        <dbReference type="Proteomes" id="UP001596066"/>
    </source>
</evidence>
<feature type="active site" description="Nucleophile" evidence="9">
    <location>
        <position position="293"/>
    </location>
</feature>
<evidence type="ECO:0000256" key="2">
    <source>
        <dbReference type="ARBA" id="ARBA00004964"/>
    </source>
</evidence>
<keyword evidence="5 9" id="KW-0328">Glycosyltransferase</keyword>
<proteinExistence type="inferred from homology"/>
<dbReference type="InterPro" id="IPR006048">
    <property type="entry name" value="A-amylase/branching_C"/>
</dbReference>
<evidence type="ECO:0000256" key="5">
    <source>
        <dbReference type="ARBA" id="ARBA00022676"/>
    </source>
</evidence>
<dbReference type="EC" id="2.4.1.18" evidence="9"/>
<dbReference type="Pfam" id="PF00128">
    <property type="entry name" value="Alpha-amylase"/>
    <property type="match status" value="1"/>
</dbReference>
<dbReference type="GO" id="GO:0003844">
    <property type="term" value="F:1,4-alpha-glucan branching enzyme activity"/>
    <property type="evidence" value="ECO:0007669"/>
    <property type="project" value="UniProtKB-EC"/>
</dbReference>
<dbReference type="SUPFAM" id="SSF51445">
    <property type="entry name" value="(Trans)glycosidases"/>
    <property type="match status" value="1"/>
</dbReference>
<keyword evidence="7 9" id="KW-0320">Glycogen biosynthesis</keyword>
<evidence type="ECO:0000256" key="3">
    <source>
        <dbReference type="ARBA" id="ARBA00009000"/>
    </source>
</evidence>
<keyword evidence="6 9" id="KW-0808">Transferase</keyword>
<gene>
    <name evidence="9 11" type="primary">glgB</name>
    <name evidence="11" type="ORF">ACFPZF_21115</name>
</gene>
<keyword evidence="8 9" id="KW-0119">Carbohydrate metabolism</keyword>
<dbReference type="InterPro" id="IPR014756">
    <property type="entry name" value="Ig_E-set"/>
</dbReference>
<organism evidence="11 12">
    <name type="scientific">Kitasatospora cinereorecta</name>
    <dbReference type="NCBI Taxonomy" id="285560"/>
    <lineage>
        <taxon>Bacteria</taxon>
        <taxon>Bacillati</taxon>
        <taxon>Actinomycetota</taxon>
        <taxon>Actinomycetes</taxon>
        <taxon>Kitasatosporales</taxon>
        <taxon>Streptomycetaceae</taxon>
        <taxon>Kitasatospora</taxon>
    </lineage>
</organism>
<dbReference type="PANTHER" id="PTHR43651:SF3">
    <property type="entry name" value="1,4-ALPHA-GLUCAN-BRANCHING ENZYME"/>
    <property type="match status" value="1"/>
</dbReference>
<dbReference type="CDD" id="cd02855">
    <property type="entry name" value="E_set_GBE_prok_N"/>
    <property type="match status" value="1"/>
</dbReference>